<name>A0A3D8YEK3_9BACT</name>
<reference evidence="2 3" key="1">
    <citation type="submission" date="2018-07" db="EMBL/GenBank/DDBJ databases">
        <title>Dyadobacter roseus sp. nov., isolated from rose rhizosphere soil.</title>
        <authorList>
            <person name="Chen L."/>
        </authorList>
    </citation>
    <scope>NUCLEOTIDE SEQUENCE [LARGE SCALE GENOMIC DNA]</scope>
    <source>
        <strain evidence="2 3">RS19</strain>
    </source>
</reference>
<accession>A0A3D8YEK3</accession>
<gene>
    <name evidence="2" type="ORF">DSL64_05350</name>
</gene>
<proteinExistence type="predicted"/>
<organism evidence="2 3">
    <name type="scientific">Dyadobacter luteus</name>
    <dbReference type="NCBI Taxonomy" id="2259619"/>
    <lineage>
        <taxon>Bacteria</taxon>
        <taxon>Pseudomonadati</taxon>
        <taxon>Bacteroidota</taxon>
        <taxon>Cytophagia</taxon>
        <taxon>Cytophagales</taxon>
        <taxon>Spirosomataceae</taxon>
        <taxon>Dyadobacter</taxon>
    </lineage>
</organism>
<keyword evidence="1" id="KW-0472">Membrane</keyword>
<dbReference type="AlphaFoldDB" id="A0A3D8YEK3"/>
<feature type="transmembrane region" description="Helical" evidence="1">
    <location>
        <begin position="112"/>
        <end position="137"/>
    </location>
</feature>
<dbReference type="OrthoDB" id="2623652at2"/>
<evidence type="ECO:0000256" key="1">
    <source>
        <dbReference type="SAM" id="Phobius"/>
    </source>
</evidence>
<dbReference type="EMBL" id="QNUL01000003">
    <property type="protein sequence ID" value="REA63049.1"/>
    <property type="molecule type" value="Genomic_DNA"/>
</dbReference>
<evidence type="ECO:0000313" key="2">
    <source>
        <dbReference type="EMBL" id="REA63049.1"/>
    </source>
</evidence>
<feature type="transmembrane region" description="Helical" evidence="1">
    <location>
        <begin position="84"/>
        <end position="105"/>
    </location>
</feature>
<protein>
    <submittedName>
        <fullName evidence="2">DUF1761 domain-containing protein</fullName>
    </submittedName>
</protein>
<dbReference type="Pfam" id="PF08570">
    <property type="entry name" value="DUF1761"/>
    <property type="match status" value="1"/>
</dbReference>
<dbReference type="Proteomes" id="UP000256373">
    <property type="component" value="Unassembled WGS sequence"/>
</dbReference>
<keyword evidence="1" id="KW-1133">Transmembrane helix</keyword>
<feature type="transmembrane region" description="Helical" evidence="1">
    <location>
        <begin position="6"/>
        <end position="32"/>
    </location>
</feature>
<feature type="transmembrane region" description="Helical" evidence="1">
    <location>
        <begin position="52"/>
        <end position="78"/>
    </location>
</feature>
<keyword evidence="3" id="KW-1185">Reference proteome</keyword>
<sequence length="138" mass="15204">MFNVFVQINWLSVLCAFIPYFMLGALWFTLLFPRSYHLSLGKAMQPQQKPELIFIFGPALCCLVITIATAVLLYALQISTLNDALILATIIGAGYLVANTVNIAINPNIPRPLLYGLISGAYHMTGITIVCIILVLMK</sequence>
<comment type="caution">
    <text evidence="2">The sequence shown here is derived from an EMBL/GenBank/DDBJ whole genome shotgun (WGS) entry which is preliminary data.</text>
</comment>
<keyword evidence="1" id="KW-0812">Transmembrane</keyword>
<dbReference type="InterPro" id="IPR013879">
    <property type="entry name" value="DUF1761"/>
</dbReference>
<dbReference type="RefSeq" id="WP_115829637.1">
    <property type="nucleotide sequence ID" value="NZ_QNUL01000003.1"/>
</dbReference>
<evidence type="ECO:0000313" key="3">
    <source>
        <dbReference type="Proteomes" id="UP000256373"/>
    </source>
</evidence>